<dbReference type="GO" id="GO:0005634">
    <property type="term" value="C:nucleus"/>
    <property type="evidence" value="ECO:0007669"/>
    <property type="project" value="UniProtKB-SubCell"/>
</dbReference>
<gene>
    <name evidence="10" type="ORF">PR001_g3246</name>
</gene>
<evidence type="ECO:0000256" key="5">
    <source>
        <dbReference type="ARBA" id="ARBA00022723"/>
    </source>
</evidence>
<evidence type="ECO:0000256" key="8">
    <source>
        <dbReference type="SAM" id="MobiDB-lite"/>
    </source>
</evidence>
<comment type="cofactor">
    <cofactor evidence="1">
        <name>a divalent metal cation</name>
        <dbReference type="ChEBI" id="CHEBI:60240"/>
    </cofactor>
</comment>
<evidence type="ECO:0000313" key="11">
    <source>
        <dbReference type="Proteomes" id="UP000429607"/>
    </source>
</evidence>
<protein>
    <recommendedName>
        <fullName evidence="9">DDE Tnp4 domain-containing protein</fullName>
    </recommendedName>
</protein>
<evidence type="ECO:0000256" key="6">
    <source>
        <dbReference type="ARBA" id="ARBA00022801"/>
    </source>
</evidence>
<proteinExistence type="inferred from homology"/>
<dbReference type="Pfam" id="PF13359">
    <property type="entry name" value="DDE_Tnp_4"/>
    <property type="match status" value="1"/>
</dbReference>
<accession>A0A6A3P9Y7</accession>
<sequence>MRFRGEKWGAYLVAIRFRSPLLVQRMSAVASATVWSYAWTKKDDDSGGSSAEEEQEDLAAVYFVLKAKRYLTSRHRVPRPPSRVKLYLNDMPESEFKLQFRLSRRYFTADCELIADNAEFRSTPGKQARMSVELHLMGLLRTLGSTDGEGHSADFLSVGGHTPEQLLAKRVVRALNSLRSKVIMWHDADERREISERICNATSLPQCIGLIDGTLFPLLNPPQDHGEDYYSRKASYAINGLVICDDLCRIRYENVGWSGSSHDNRVWRNCKLSLAKEQYFGADQYLLGDSAYQPSQVLVPAFKTSHGGQLNVKETYFNKCVAKIRIRVEHCIGMLKGRFPLLRRMRCALHNKKHLKATIELIGACMILHNMAIADPIPNDCIESEPGFGEETDDEDDPLTYGGSTGKERQKYLRDLAFYKRF</sequence>
<feature type="domain" description="DDE Tnp4" evidence="9">
    <location>
        <begin position="211"/>
        <end position="370"/>
    </location>
</feature>
<evidence type="ECO:0000256" key="4">
    <source>
        <dbReference type="ARBA" id="ARBA00022722"/>
    </source>
</evidence>
<keyword evidence="6" id="KW-0378">Hydrolase</keyword>
<reference evidence="10 11" key="1">
    <citation type="submission" date="2018-09" db="EMBL/GenBank/DDBJ databases">
        <title>Genomic investigation of the strawberry pathogen Phytophthora fragariae indicates pathogenicity is determined by transcriptional variation in three key races.</title>
        <authorList>
            <person name="Adams T.M."/>
            <person name="Armitage A.D."/>
            <person name="Sobczyk M.K."/>
            <person name="Bates H.J."/>
            <person name="Dunwell J.M."/>
            <person name="Nellist C.F."/>
            <person name="Harrison R.J."/>
        </authorList>
    </citation>
    <scope>NUCLEOTIDE SEQUENCE [LARGE SCALE GENOMIC DNA]</scope>
    <source>
        <strain evidence="10 11">SCRP249</strain>
    </source>
</reference>
<evidence type="ECO:0000256" key="2">
    <source>
        <dbReference type="ARBA" id="ARBA00004123"/>
    </source>
</evidence>
<dbReference type="InterPro" id="IPR027806">
    <property type="entry name" value="HARBI1_dom"/>
</dbReference>
<comment type="subcellular location">
    <subcellularLocation>
        <location evidence="2">Nucleus</location>
    </subcellularLocation>
</comment>
<dbReference type="GO" id="GO:0046872">
    <property type="term" value="F:metal ion binding"/>
    <property type="evidence" value="ECO:0007669"/>
    <property type="project" value="UniProtKB-KW"/>
</dbReference>
<comment type="caution">
    <text evidence="10">The sequence shown here is derived from an EMBL/GenBank/DDBJ whole genome shotgun (WGS) entry which is preliminary data.</text>
</comment>
<evidence type="ECO:0000256" key="3">
    <source>
        <dbReference type="ARBA" id="ARBA00006958"/>
    </source>
</evidence>
<comment type="similarity">
    <text evidence="3">Belongs to the HARBI1 family.</text>
</comment>
<feature type="region of interest" description="Disordered" evidence="8">
    <location>
        <begin position="384"/>
        <end position="406"/>
    </location>
</feature>
<feature type="compositionally biased region" description="Acidic residues" evidence="8">
    <location>
        <begin position="388"/>
        <end position="398"/>
    </location>
</feature>
<dbReference type="PANTHER" id="PTHR22930:SF85">
    <property type="entry name" value="GH03217P-RELATED"/>
    <property type="match status" value="1"/>
</dbReference>
<keyword evidence="4" id="KW-0540">Nuclease</keyword>
<dbReference type="GO" id="GO:0004518">
    <property type="term" value="F:nuclease activity"/>
    <property type="evidence" value="ECO:0007669"/>
    <property type="project" value="UniProtKB-KW"/>
</dbReference>
<evidence type="ECO:0000256" key="7">
    <source>
        <dbReference type="ARBA" id="ARBA00023242"/>
    </source>
</evidence>
<dbReference type="InterPro" id="IPR045249">
    <property type="entry name" value="HARBI1-like"/>
</dbReference>
<evidence type="ECO:0000313" key="10">
    <source>
        <dbReference type="EMBL" id="KAE9049522.1"/>
    </source>
</evidence>
<evidence type="ECO:0000259" key="9">
    <source>
        <dbReference type="Pfam" id="PF13359"/>
    </source>
</evidence>
<evidence type="ECO:0000256" key="1">
    <source>
        <dbReference type="ARBA" id="ARBA00001968"/>
    </source>
</evidence>
<dbReference type="Proteomes" id="UP000429607">
    <property type="component" value="Unassembled WGS sequence"/>
</dbReference>
<dbReference type="PANTHER" id="PTHR22930">
    <property type="match status" value="1"/>
</dbReference>
<keyword evidence="7" id="KW-0539">Nucleus</keyword>
<keyword evidence="5" id="KW-0479">Metal-binding</keyword>
<dbReference type="GO" id="GO:0016787">
    <property type="term" value="F:hydrolase activity"/>
    <property type="evidence" value="ECO:0007669"/>
    <property type="project" value="UniProtKB-KW"/>
</dbReference>
<dbReference type="AlphaFoldDB" id="A0A6A3P9Y7"/>
<organism evidence="10 11">
    <name type="scientific">Phytophthora rubi</name>
    <dbReference type="NCBI Taxonomy" id="129364"/>
    <lineage>
        <taxon>Eukaryota</taxon>
        <taxon>Sar</taxon>
        <taxon>Stramenopiles</taxon>
        <taxon>Oomycota</taxon>
        <taxon>Peronosporomycetes</taxon>
        <taxon>Peronosporales</taxon>
        <taxon>Peronosporaceae</taxon>
        <taxon>Phytophthora</taxon>
    </lineage>
</organism>
<name>A0A6A3P9Y7_9STRA</name>
<dbReference type="EMBL" id="QXFV01000119">
    <property type="protein sequence ID" value="KAE9049522.1"/>
    <property type="molecule type" value="Genomic_DNA"/>
</dbReference>